<dbReference type="Pfam" id="PF04226">
    <property type="entry name" value="Transgly_assoc"/>
    <property type="match status" value="1"/>
</dbReference>
<evidence type="ECO:0000256" key="4">
    <source>
        <dbReference type="ARBA" id="ARBA00022692"/>
    </source>
</evidence>
<feature type="transmembrane region" description="Helical" evidence="7">
    <location>
        <begin position="123"/>
        <end position="141"/>
    </location>
</feature>
<comment type="subcellular location">
    <subcellularLocation>
        <location evidence="1">Cell membrane</location>
        <topology evidence="1">Multi-pass membrane protein</topology>
    </subcellularLocation>
</comment>
<dbReference type="KEGG" id="rcf:Poly24_26390"/>
<evidence type="ECO:0000256" key="5">
    <source>
        <dbReference type="ARBA" id="ARBA00022989"/>
    </source>
</evidence>
<keyword evidence="6 7" id="KW-0472">Membrane</keyword>
<gene>
    <name evidence="8" type="ORF">Poly24_26390</name>
</gene>
<evidence type="ECO:0000256" key="3">
    <source>
        <dbReference type="ARBA" id="ARBA00022475"/>
    </source>
</evidence>
<comment type="similarity">
    <text evidence="2">Belongs to the UPF0410 family.</text>
</comment>
<dbReference type="PANTHER" id="PTHR33884">
    <property type="entry name" value="UPF0410 PROTEIN YMGE"/>
    <property type="match status" value="1"/>
</dbReference>
<keyword evidence="4 7" id="KW-0812">Transmembrane</keyword>
<keyword evidence="5 7" id="KW-1133">Transmembrane helix</keyword>
<evidence type="ECO:0008006" key="10">
    <source>
        <dbReference type="Google" id="ProtNLM"/>
    </source>
</evidence>
<protein>
    <recommendedName>
        <fullName evidence="10">Transglycosylase associated protein</fullName>
    </recommendedName>
</protein>
<dbReference type="GO" id="GO:0005886">
    <property type="term" value="C:plasma membrane"/>
    <property type="evidence" value="ECO:0007669"/>
    <property type="project" value="UniProtKB-SubCell"/>
</dbReference>
<evidence type="ECO:0000313" key="8">
    <source>
        <dbReference type="EMBL" id="QDV68926.1"/>
    </source>
</evidence>
<name>A0A518JTX2_9BACT</name>
<evidence type="ECO:0000256" key="2">
    <source>
        <dbReference type="ARBA" id="ARBA00011006"/>
    </source>
</evidence>
<dbReference type="EMBL" id="CP036348">
    <property type="protein sequence ID" value="QDV68926.1"/>
    <property type="molecule type" value="Genomic_DNA"/>
</dbReference>
<dbReference type="PANTHER" id="PTHR33884:SF3">
    <property type="entry name" value="UPF0410 PROTEIN YMGE"/>
    <property type="match status" value="1"/>
</dbReference>
<evidence type="ECO:0000256" key="1">
    <source>
        <dbReference type="ARBA" id="ARBA00004651"/>
    </source>
</evidence>
<feature type="transmembrane region" description="Helical" evidence="7">
    <location>
        <begin position="100"/>
        <end position="117"/>
    </location>
</feature>
<keyword evidence="9" id="KW-1185">Reference proteome</keyword>
<accession>A0A518JTX2</accession>
<dbReference type="AlphaFoldDB" id="A0A518JTX2"/>
<keyword evidence="3" id="KW-1003">Cell membrane</keyword>
<feature type="transmembrane region" description="Helical" evidence="7">
    <location>
        <begin position="67"/>
        <end position="88"/>
    </location>
</feature>
<evidence type="ECO:0000256" key="7">
    <source>
        <dbReference type="SAM" id="Phobius"/>
    </source>
</evidence>
<evidence type="ECO:0000313" key="9">
    <source>
        <dbReference type="Proteomes" id="UP000315082"/>
    </source>
</evidence>
<organism evidence="8 9">
    <name type="scientific">Rosistilla carotiformis</name>
    <dbReference type="NCBI Taxonomy" id="2528017"/>
    <lineage>
        <taxon>Bacteria</taxon>
        <taxon>Pseudomonadati</taxon>
        <taxon>Planctomycetota</taxon>
        <taxon>Planctomycetia</taxon>
        <taxon>Pirellulales</taxon>
        <taxon>Pirellulaceae</taxon>
        <taxon>Rosistilla</taxon>
    </lineage>
</organism>
<reference evidence="8 9" key="1">
    <citation type="submission" date="2019-02" db="EMBL/GenBank/DDBJ databases">
        <title>Deep-cultivation of Planctomycetes and their phenomic and genomic characterization uncovers novel biology.</title>
        <authorList>
            <person name="Wiegand S."/>
            <person name="Jogler M."/>
            <person name="Boedeker C."/>
            <person name="Pinto D."/>
            <person name="Vollmers J."/>
            <person name="Rivas-Marin E."/>
            <person name="Kohn T."/>
            <person name="Peeters S.H."/>
            <person name="Heuer A."/>
            <person name="Rast P."/>
            <person name="Oberbeckmann S."/>
            <person name="Bunk B."/>
            <person name="Jeske O."/>
            <person name="Meyerdierks A."/>
            <person name="Storesund J.E."/>
            <person name="Kallscheuer N."/>
            <person name="Luecker S."/>
            <person name="Lage O.M."/>
            <person name="Pohl T."/>
            <person name="Merkel B.J."/>
            <person name="Hornburger P."/>
            <person name="Mueller R.-W."/>
            <person name="Bruemmer F."/>
            <person name="Labrenz M."/>
            <person name="Spormann A.M."/>
            <person name="Op den Camp H."/>
            <person name="Overmann J."/>
            <person name="Amann R."/>
            <person name="Jetten M.S.M."/>
            <person name="Mascher T."/>
            <person name="Medema M.H."/>
            <person name="Devos D.P."/>
            <person name="Kaster A.-K."/>
            <person name="Ovreas L."/>
            <person name="Rohde M."/>
            <person name="Galperin M.Y."/>
            <person name="Jogler C."/>
        </authorList>
    </citation>
    <scope>NUCLEOTIDE SEQUENCE [LARGE SCALE GENOMIC DNA]</scope>
    <source>
        <strain evidence="8 9">Poly24</strain>
    </source>
</reference>
<proteinExistence type="inferred from homology"/>
<evidence type="ECO:0000256" key="6">
    <source>
        <dbReference type="ARBA" id="ARBA00023136"/>
    </source>
</evidence>
<dbReference type="Proteomes" id="UP000315082">
    <property type="component" value="Chromosome"/>
</dbReference>
<sequence>MRRHISRAGRPGWPFAASELSLCSVTTMKNYRRHGVCVSPGTARLNVPIGRADAHRLTRYLYGNHNMFSIIGWIFFGLLTGLIARALVPGDHSMGCMRTVMLGVAGSFVGGAIGYLLQGGSVVQSSGWIGSILGAIILLAISMRRSNAVD</sequence>
<dbReference type="InterPro" id="IPR007341">
    <property type="entry name" value="Transgly_assoc"/>
</dbReference>